<evidence type="ECO:0000256" key="13">
    <source>
        <dbReference type="SAM" id="SignalP"/>
    </source>
</evidence>
<dbReference type="InterPro" id="IPR037066">
    <property type="entry name" value="Plug_dom_sf"/>
</dbReference>
<keyword evidence="10 11" id="KW-0998">Cell outer membrane</keyword>
<evidence type="ECO:0000256" key="7">
    <source>
        <dbReference type="ARBA" id="ARBA00023065"/>
    </source>
</evidence>
<dbReference type="KEGG" id="naci:NUH88_16570"/>
<evidence type="ECO:0000259" key="14">
    <source>
        <dbReference type="Pfam" id="PF00593"/>
    </source>
</evidence>
<dbReference type="Proteomes" id="UP001060336">
    <property type="component" value="Chromosome"/>
</dbReference>
<dbReference type="Pfam" id="PF00593">
    <property type="entry name" value="TonB_dep_Rec_b-barrel"/>
    <property type="match status" value="1"/>
</dbReference>
<dbReference type="AlphaFoldDB" id="A0A9J7AUD8"/>
<feature type="signal peptide" evidence="13">
    <location>
        <begin position="1"/>
        <end position="24"/>
    </location>
</feature>
<evidence type="ECO:0000256" key="1">
    <source>
        <dbReference type="ARBA" id="ARBA00004571"/>
    </source>
</evidence>
<keyword evidence="6" id="KW-0408">Iron</keyword>
<name>A0A9J7AUD8_9PROT</name>
<keyword evidence="9 11" id="KW-0472">Membrane</keyword>
<feature type="domain" description="TonB-dependent receptor plug" evidence="15">
    <location>
        <begin position="76"/>
        <end position="179"/>
    </location>
</feature>
<keyword evidence="4" id="KW-0410">Iron transport</keyword>
<keyword evidence="16" id="KW-0675">Receptor</keyword>
<dbReference type="PANTHER" id="PTHR32552">
    <property type="entry name" value="FERRICHROME IRON RECEPTOR-RELATED"/>
    <property type="match status" value="1"/>
</dbReference>
<dbReference type="InterPro" id="IPR012910">
    <property type="entry name" value="Plug_dom"/>
</dbReference>
<evidence type="ECO:0000256" key="11">
    <source>
        <dbReference type="PROSITE-ProRule" id="PRU01360"/>
    </source>
</evidence>
<keyword evidence="7" id="KW-0406">Ion transport</keyword>
<gene>
    <name evidence="16" type="ORF">NUH88_16570</name>
</gene>
<dbReference type="SUPFAM" id="SSF56935">
    <property type="entry name" value="Porins"/>
    <property type="match status" value="1"/>
</dbReference>
<evidence type="ECO:0000256" key="6">
    <source>
        <dbReference type="ARBA" id="ARBA00023004"/>
    </source>
</evidence>
<evidence type="ECO:0000313" key="16">
    <source>
        <dbReference type="EMBL" id="UUX49005.1"/>
    </source>
</evidence>
<evidence type="ECO:0000256" key="5">
    <source>
        <dbReference type="ARBA" id="ARBA00022692"/>
    </source>
</evidence>
<organism evidence="16 17">
    <name type="scientific">Nisaea acidiphila</name>
    <dbReference type="NCBI Taxonomy" id="1862145"/>
    <lineage>
        <taxon>Bacteria</taxon>
        <taxon>Pseudomonadati</taxon>
        <taxon>Pseudomonadota</taxon>
        <taxon>Alphaproteobacteria</taxon>
        <taxon>Rhodospirillales</taxon>
        <taxon>Thalassobaculaceae</taxon>
        <taxon>Nisaea</taxon>
    </lineage>
</organism>
<dbReference type="GO" id="GO:0006826">
    <property type="term" value="P:iron ion transport"/>
    <property type="evidence" value="ECO:0007669"/>
    <property type="project" value="UniProtKB-KW"/>
</dbReference>
<feature type="chain" id="PRO_5039906136" evidence="13">
    <location>
        <begin position="25"/>
        <end position="691"/>
    </location>
</feature>
<evidence type="ECO:0000256" key="4">
    <source>
        <dbReference type="ARBA" id="ARBA00022496"/>
    </source>
</evidence>
<keyword evidence="17" id="KW-1185">Reference proteome</keyword>
<dbReference type="Gene3D" id="2.40.170.20">
    <property type="entry name" value="TonB-dependent receptor, beta-barrel domain"/>
    <property type="match status" value="1"/>
</dbReference>
<dbReference type="PROSITE" id="PS52016">
    <property type="entry name" value="TONB_DEPENDENT_REC_3"/>
    <property type="match status" value="1"/>
</dbReference>
<evidence type="ECO:0000313" key="17">
    <source>
        <dbReference type="Proteomes" id="UP001060336"/>
    </source>
</evidence>
<dbReference type="InterPro" id="IPR036942">
    <property type="entry name" value="Beta-barrel_TonB_sf"/>
</dbReference>
<dbReference type="GO" id="GO:0009279">
    <property type="term" value="C:cell outer membrane"/>
    <property type="evidence" value="ECO:0007669"/>
    <property type="project" value="UniProtKB-SubCell"/>
</dbReference>
<comment type="similarity">
    <text evidence="11 12">Belongs to the TonB-dependent receptor family.</text>
</comment>
<dbReference type="PANTHER" id="PTHR32552:SF81">
    <property type="entry name" value="TONB-DEPENDENT OUTER MEMBRANE RECEPTOR"/>
    <property type="match status" value="1"/>
</dbReference>
<evidence type="ECO:0000256" key="10">
    <source>
        <dbReference type="ARBA" id="ARBA00023237"/>
    </source>
</evidence>
<accession>A0A9J7AUD8</accession>
<evidence type="ECO:0000256" key="12">
    <source>
        <dbReference type="RuleBase" id="RU003357"/>
    </source>
</evidence>
<keyword evidence="5 11" id="KW-0812">Transmembrane</keyword>
<evidence type="ECO:0000256" key="2">
    <source>
        <dbReference type="ARBA" id="ARBA00022448"/>
    </source>
</evidence>
<keyword evidence="3 11" id="KW-1134">Transmembrane beta strand</keyword>
<keyword evidence="8 12" id="KW-0798">TonB box</keyword>
<dbReference type="EMBL" id="CP102480">
    <property type="protein sequence ID" value="UUX49005.1"/>
    <property type="molecule type" value="Genomic_DNA"/>
</dbReference>
<evidence type="ECO:0000256" key="3">
    <source>
        <dbReference type="ARBA" id="ARBA00022452"/>
    </source>
</evidence>
<comment type="subcellular location">
    <subcellularLocation>
        <location evidence="1 11">Cell outer membrane</location>
        <topology evidence="1 11">Multi-pass membrane protein</topology>
    </subcellularLocation>
</comment>
<dbReference type="Gene3D" id="2.170.130.10">
    <property type="entry name" value="TonB-dependent receptor, plug domain"/>
    <property type="match status" value="1"/>
</dbReference>
<keyword evidence="2 11" id="KW-0813">Transport</keyword>
<dbReference type="InterPro" id="IPR039426">
    <property type="entry name" value="TonB-dep_rcpt-like"/>
</dbReference>
<sequence>MQSKLYLRFVYGAALVAIAAPVFAQDTGSPSAQSNAVSSSEAESTAVQATLDPIRVSAPRSAQDDAREKLDLRAGGTSVIGAEEFEDSRATTLSDVLIFAPGVVAQTRHGEETRLSIRGSGIQRGFQLRGIQLYQDGIPLNFADGAGDFQSIDPLALEFVEIWRGANALEYGASTLGGAVNFVTPTGQTSAPVATRLDAGSFGQRRVNLQAGGAQGNLDGFLNLSLGEQDGWRDQSATRATRASANVGHRISDSLEARLYLNYVDSELELPGALTLAQTNDDPEQAASRYSELNASNDYEMGRAALRFTWAPVENAEITTSVFYSERDRHHPTIFGILDQDARNMGVDVRGVFDFAETDAARRLVVGVTGAQYLADEDRYSNSDGQRGTYRGRTELDGRTYTTYAEYSHGLSDTLTIQAGAQFTRADRTLDNLSSPTQSYDKSFYGLSPKLGVLYEISDADQVFANISRSFEPAPFGEARVLPDLPLPDAQEATTFEIGWRRRVSGVNIEAAAYYSTIDNEFLALVDEDGASLGTTNADATVHRGFEFGASFPLSETVALKASYTWNDFRFDDDASFGNNNLAGVPPHILNARLSWAPVSWLTVSPVVEWRGGKTWIDHANTVNDNGHALLHLGVSGNLFEKAEWFVDARNLTDEAYVSSTLVRDNVNGADSASYFPGDPRSVFAGIRFRW</sequence>
<evidence type="ECO:0000256" key="8">
    <source>
        <dbReference type="ARBA" id="ARBA00023077"/>
    </source>
</evidence>
<feature type="domain" description="TonB-dependent receptor-like beta-barrel" evidence="14">
    <location>
        <begin position="254"/>
        <end position="652"/>
    </location>
</feature>
<dbReference type="CDD" id="cd01347">
    <property type="entry name" value="ligand_gated_channel"/>
    <property type="match status" value="1"/>
</dbReference>
<evidence type="ECO:0000256" key="9">
    <source>
        <dbReference type="ARBA" id="ARBA00023136"/>
    </source>
</evidence>
<proteinExistence type="inferred from homology"/>
<dbReference type="RefSeq" id="WP_257767506.1">
    <property type="nucleotide sequence ID" value="NZ_CP102480.1"/>
</dbReference>
<evidence type="ECO:0000259" key="15">
    <source>
        <dbReference type="Pfam" id="PF07715"/>
    </source>
</evidence>
<dbReference type="InterPro" id="IPR000531">
    <property type="entry name" value="Beta-barrel_TonB"/>
</dbReference>
<keyword evidence="13" id="KW-0732">Signal</keyword>
<dbReference type="Pfam" id="PF07715">
    <property type="entry name" value="Plug"/>
    <property type="match status" value="1"/>
</dbReference>
<protein>
    <submittedName>
        <fullName evidence="16">TonB-dependent receptor</fullName>
    </submittedName>
</protein>
<reference evidence="16" key="1">
    <citation type="submission" date="2022-08" db="EMBL/GenBank/DDBJ databases">
        <title>Nisaea acidiphila sp. nov., isolated from a marine algal debris and emended description of the genus Nisaea Urios et al. 2008.</title>
        <authorList>
            <person name="Kwon K."/>
        </authorList>
    </citation>
    <scope>NUCLEOTIDE SEQUENCE</scope>
    <source>
        <strain evidence="16">MEBiC11861</strain>
    </source>
</reference>